<accession>A0A1J5QGN4</accession>
<organism evidence="1">
    <name type="scientific">mine drainage metagenome</name>
    <dbReference type="NCBI Taxonomy" id="410659"/>
    <lineage>
        <taxon>unclassified sequences</taxon>
        <taxon>metagenomes</taxon>
        <taxon>ecological metagenomes</taxon>
    </lineage>
</organism>
<evidence type="ECO:0000313" key="1">
    <source>
        <dbReference type="EMBL" id="OIQ79164.1"/>
    </source>
</evidence>
<protein>
    <submittedName>
        <fullName evidence="1">Uncharacterized protein</fullName>
    </submittedName>
</protein>
<reference evidence="1" key="1">
    <citation type="submission" date="2016-10" db="EMBL/GenBank/DDBJ databases">
        <title>Sequence of Gallionella enrichment culture.</title>
        <authorList>
            <person name="Poehlein A."/>
            <person name="Muehling M."/>
            <person name="Daniel R."/>
        </authorList>
    </citation>
    <scope>NUCLEOTIDE SEQUENCE</scope>
</reference>
<gene>
    <name evidence="1" type="ORF">GALL_391020</name>
</gene>
<comment type="caution">
    <text evidence="1">The sequence shown here is derived from an EMBL/GenBank/DDBJ whole genome shotgun (WGS) entry which is preliminary data.</text>
</comment>
<dbReference type="AlphaFoldDB" id="A0A1J5QGN4"/>
<sequence>MEVVRDGGFVEFAEAAFLRAQAAGEIAEVIYGQGHVRVQGFTNGFAVVHGFGIGQQLQIRFQTIGNLEQDIGAFRNRGSAPLVGSGMSGIERQLDIFRAGARGLGIGLAGDGGDDVEIFALHRGDPLAADEIVVFGFVLNLGAGLAWKCVNHDISRFFVVVNGKRSMTEIQPYEQAFILRSGQTRTAPLIFSSFIKINGMNPRLRYPGAPGGGKLSAYP</sequence>
<proteinExistence type="predicted"/>
<dbReference type="EMBL" id="MLJW01001262">
    <property type="protein sequence ID" value="OIQ79164.1"/>
    <property type="molecule type" value="Genomic_DNA"/>
</dbReference>
<name>A0A1J5QGN4_9ZZZZ</name>